<accession>A0A2H1V457</accession>
<name>A0A2H1V457_SPOFR</name>
<dbReference type="Gene3D" id="3.30.70.1820">
    <property type="entry name" value="L1 transposable element, RRM domain"/>
    <property type="match status" value="1"/>
</dbReference>
<proteinExistence type="predicted"/>
<feature type="coiled-coil region" evidence="1">
    <location>
        <begin position="32"/>
        <end position="73"/>
    </location>
</feature>
<evidence type="ECO:0000256" key="1">
    <source>
        <dbReference type="SAM" id="Coils"/>
    </source>
</evidence>
<gene>
    <name evidence="3" type="ORF">SFRICE_017281</name>
</gene>
<organism evidence="3">
    <name type="scientific">Spodoptera frugiperda</name>
    <name type="common">Fall armyworm</name>
    <dbReference type="NCBI Taxonomy" id="7108"/>
    <lineage>
        <taxon>Eukaryota</taxon>
        <taxon>Metazoa</taxon>
        <taxon>Ecdysozoa</taxon>
        <taxon>Arthropoda</taxon>
        <taxon>Hexapoda</taxon>
        <taxon>Insecta</taxon>
        <taxon>Pterygota</taxon>
        <taxon>Neoptera</taxon>
        <taxon>Endopterygota</taxon>
        <taxon>Lepidoptera</taxon>
        <taxon>Glossata</taxon>
        <taxon>Ditrysia</taxon>
        <taxon>Noctuoidea</taxon>
        <taxon>Noctuidae</taxon>
        <taxon>Amphipyrinae</taxon>
        <taxon>Spodoptera</taxon>
    </lineage>
</organism>
<dbReference type="AlphaFoldDB" id="A0A2H1V457"/>
<keyword evidence="1" id="KW-0175">Coiled coil</keyword>
<dbReference type="EMBL" id="ODYU01000585">
    <property type="protein sequence ID" value="SOQ35630.1"/>
    <property type="molecule type" value="Genomic_DNA"/>
</dbReference>
<evidence type="ECO:0000313" key="3">
    <source>
        <dbReference type="EMBL" id="SOQ35630.1"/>
    </source>
</evidence>
<evidence type="ECO:0000256" key="2">
    <source>
        <dbReference type="SAM" id="MobiDB-lite"/>
    </source>
</evidence>
<reference evidence="3" key="1">
    <citation type="submission" date="2016-07" db="EMBL/GenBank/DDBJ databases">
        <authorList>
            <person name="Bretaudeau A."/>
        </authorList>
    </citation>
    <scope>NUCLEOTIDE SEQUENCE</scope>
    <source>
        <strain evidence="3">Rice</strain>
        <tissue evidence="3">Whole body</tissue>
    </source>
</reference>
<feature type="compositionally biased region" description="Polar residues" evidence="2">
    <location>
        <begin position="205"/>
        <end position="229"/>
    </location>
</feature>
<sequence length="257" mass="29772">MEKSIEMLWSKLDARLKEQTATITTAVTQNIMEAIDEKLKNLSEENTLLKTKISTLEQKLANNEREKRKQNLVFFGVQEQEKSELELVDCIKDIVIETGTQLESHEITKVHRVGQRSSNKNRPVIVTLGSVWKKHIIMRNKARLAPGINVKEDLPKEVIEKRKQLQPQLEEERKKGNWAYFKYDKLIIKKYTDSTRDKRKREESISPNAVNQKKTLSKNKSPTNPSTKTVVKEIVKPNILNYIERGRALSLSELPKN</sequence>
<protein>
    <submittedName>
        <fullName evidence="3">SFRICE_017281</fullName>
    </submittedName>
</protein>
<feature type="region of interest" description="Disordered" evidence="2">
    <location>
        <begin position="196"/>
        <end position="229"/>
    </location>
</feature>